<organism evidence="3 4">
    <name type="scientific">Knoellia koreensis</name>
    <dbReference type="NCBI Taxonomy" id="2730921"/>
    <lineage>
        <taxon>Bacteria</taxon>
        <taxon>Bacillati</taxon>
        <taxon>Actinomycetota</taxon>
        <taxon>Actinomycetes</taxon>
        <taxon>Micrococcales</taxon>
        <taxon>Intrasporangiaceae</taxon>
        <taxon>Knoellia</taxon>
    </lineage>
</organism>
<evidence type="ECO:0000313" key="3">
    <source>
        <dbReference type="EMBL" id="NNM45871.1"/>
    </source>
</evidence>
<dbReference type="AlphaFoldDB" id="A0A849HHW7"/>
<feature type="domain" description="Transcription regulator PadR N-terminal" evidence="2">
    <location>
        <begin position="7"/>
        <end position="81"/>
    </location>
</feature>
<dbReference type="InterPro" id="IPR005149">
    <property type="entry name" value="Tscrpt_reg_PadR_N"/>
</dbReference>
<dbReference type="SUPFAM" id="SSF46785">
    <property type="entry name" value="Winged helix' DNA-binding domain"/>
    <property type="match status" value="1"/>
</dbReference>
<dbReference type="PANTHER" id="PTHR43252:SF6">
    <property type="entry name" value="NEGATIVE TRANSCRIPTION REGULATOR PADR"/>
    <property type="match status" value="1"/>
</dbReference>
<dbReference type="Pfam" id="PF03551">
    <property type="entry name" value="PadR"/>
    <property type="match status" value="1"/>
</dbReference>
<gene>
    <name evidence="3" type="ORF">HJG52_07605</name>
</gene>
<protein>
    <submittedName>
        <fullName evidence="3">Helix-turn-helix transcriptional regulator</fullName>
    </submittedName>
</protein>
<dbReference type="RefSeq" id="WP_171242842.1">
    <property type="nucleotide sequence ID" value="NZ_JABEPQ010000001.1"/>
</dbReference>
<dbReference type="Proteomes" id="UP000588586">
    <property type="component" value="Unassembled WGS sequence"/>
</dbReference>
<proteinExistence type="predicted"/>
<evidence type="ECO:0000259" key="2">
    <source>
        <dbReference type="Pfam" id="PF03551"/>
    </source>
</evidence>
<sequence>MPLHHVVLSLLADGPSHGYELKGAFEDAVGPQWGQLNIGHLYQLLDRLSRDGLATTHRESQTVKPDRVVYELTDDGYAELSRWLGTPAPRAGGYRDEFFLKVVAAVRTGDRGVLDEVLSTQRRHLMTETHHLAALEREHRDDPVVSLLIKNARLHVEADLKLVESAEDSLPATLRKPATRHTPASVTTTAKARAAR</sequence>
<comment type="caution">
    <text evidence="3">The sequence shown here is derived from an EMBL/GenBank/DDBJ whole genome shotgun (WGS) entry which is preliminary data.</text>
</comment>
<feature type="region of interest" description="Disordered" evidence="1">
    <location>
        <begin position="172"/>
        <end position="196"/>
    </location>
</feature>
<evidence type="ECO:0000313" key="4">
    <source>
        <dbReference type="Proteomes" id="UP000588586"/>
    </source>
</evidence>
<dbReference type="InterPro" id="IPR036388">
    <property type="entry name" value="WH-like_DNA-bd_sf"/>
</dbReference>
<dbReference type="EMBL" id="JABEPQ010000001">
    <property type="protein sequence ID" value="NNM45871.1"/>
    <property type="molecule type" value="Genomic_DNA"/>
</dbReference>
<keyword evidence="4" id="KW-1185">Reference proteome</keyword>
<dbReference type="Gene3D" id="1.10.10.10">
    <property type="entry name" value="Winged helix-like DNA-binding domain superfamily/Winged helix DNA-binding domain"/>
    <property type="match status" value="1"/>
</dbReference>
<evidence type="ECO:0000256" key="1">
    <source>
        <dbReference type="SAM" id="MobiDB-lite"/>
    </source>
</evidence>
<dbReference type="PANTHER" id="PTHR43252">
    <property type="entry name" value="TRANSCRIPTIONAL REGULATOR YQJI"/>
    <property type="match status" value="1"/>
</dbReference>
<accession>A0A849HHW7</accession>
<name>A0A849HHW7_9MICO</name>
<dbReference type="InterPro" id="IPR036390">
    <property type="entry name" value="WH_DNA-bd_sf"/>
</dbReference>
<reference evidence="3 4" key="1">
    <citation type="submission" date="2020-04" db="EMBL/GenBank/DDBJ databases">
        <title>Knoellia sp. isolate from air conditioner.</title>
        <authorList>
            <person name="Chea S."/>
            <person name="Kim D.-U."/>
        </authorList>
    </citation>
    <scope>NUCLEOTIDE SEQUENCE [LARGE SCALE GENOMIC DNA]</scope>
    <source>
        <strain evidence="3 4">DB2414S</strain>
    </source>
</reference>